<accession>A0A6A5TL14</accession>
<dbReference type="GO" id="GO:0020037">
    <property type="term" value="F:heme binding"/>
    <property type="evidence" value="ECO:0007669"/>
    <property type="project" value="InterPro"/>
</dbReference>
<organism evidence="1 2">
    <name type="scientific">Byssothecium circinans</name>
    <dbReference type="NCBI Taxonomy" id="147558"/>
    <lineage>
        <taxon>Eukaryota</taxon>
        <taxon>Fungi</taxon>
        <taxon>Dikarya</taxon>
        <taxon>Ascomycota</taxon>
        <taxon>Pezizomycotina</taxon>
        <taxon>Dothideomycetes</taxon>
        <taxon>Pleosporomycetidae</taxon>
        <taxon>Pleosporales</taxon>
        <taxon>Massarineae</taxon>
        <taxon>Massarinaceae</taxon>
        <taxon>Byssothecium</taxon>
    </lineage>
</organism>
<dbReference type="AlphaFoldDB" id="A0A6A5TL14"/>
<proteinExistence type="predicted"/>
<gene>
    <name evidence="1" type="ORF">CC80DRAFT_551201</name>
</gene>
<dbReference type="InterPro" id="IPR001128">
    <property type="entry name" value="Cyt_P450"/>
</dbReference>
<keyword evidence="2" id="KW-1185">Reference proteome</keyword>
<dbReference type="GO" id="GO:0005506">
    <property type="term" value="F:iron ion binding"/>
    <property type="evidence" value="ECO:0007669"/>
    <property type="project" value="InterPro"/>
</dbReference>
<dbReference type="PANTHER" id="PTHR47582">
    <property type="entry name" value="P450, PUTATIVE (EUROFUNG)-RELATED"/>
    <property type="match status" value="1"/>
</dbReference>
<dbReference type="InterPro" id="IPR036396">
    <property type="entry name" value="Cyt_P450_sf"/>
</dbReference>
<dbReference type="InterPro" id="IPR053007">
    <property type="entry name" value="CYP450_monoxygenase_sec-met"/>
</dbReference>
<dbReference type="GO" id="GO:0016705">
    <property type="term" value="F:oxidoreductase activity, acting on paired donors, with incorporation or reduction of molecular oxygen"/>
    <property type="evidence" value="ECO:0007669"/>
    <property type="project" value="InterPro"/>
</dbReference>
<evidence type="ECO:0000313" key="2">
    <source>
        <dbReference type="Proteomes" id="UP000800035"/>
    </source>
</evidence>
<dbReference type="OrthoDB" id="3740827at2759"/>
<sequence>MSKRSKAALLSMIYLAALANVHATVYWLLCYTLTEPSLRAAIEEEIAQAFTNGIIDASYIVEKCLLLNSAFHGVFRLHITSNTVRYVEQPTKFGNKTLAAGNRLMIPLRQLNHSESILGTDHDQFNHEHFLKNKSLASHTAFRPFGWGYQPLSWQSLCKSASVELCGVLAVYVRYIPSHPERKLAATPSQRTRDFGFRSISAKAGNGS</sequence>
<dbReference type="Pfam" id="PF00067">
    <property type="entry name" value="p450"/>
    <property type="match status" value="1"/>
</dbReference>
<dbReference type="Gene3D" id="1.10.630.10">
    <property type="entry name" value="Cytochrome P450"/>
    <property type="match status" value="1"/>
</dbReference>
<dbReference type="PANTHER" id="PTHR47582:SF1">
    <property type="entry name" value="P450, PUTATIVE (EUROFUNG)-RELATED"/>
    <property type="match status" value="1"/>
</dbReference>
<reference evidence="1" key="1">
    <citation type="journal article" date="2020" name="Stud. Mycol.">
        <title>101 Dothideomycetes genomes: a test case for predicting lifestyles and emergence of pathogens.</title>
        <authorList>
            <person name="Haridas S."/>
            <person name="Albert R."/>
            <person name="Binder M."/>
            <person name="Bloem J."/>
            <person name="Labutti K."/>
            <person name="Salamov A."/>
            <person name="Andreopoulos B."/>
            <person name="Baker S."/>
            <person name="Barry K."/>
            <person name="Bills G."/>
            <person name="Bluhm B."/>
            <person name="Cannon C."/>
            <person name="Castanera R."/>
            <person name="Culley D."/>
            <person name="Daum C."/>
            <person name="Ezra D."/>
            <person name="Gonzalez J."/>
            <person name="Henrissat B."/>
            <person name="Kuo A."/>
            <person name="Liang C."/>
            <person name="Lipzen A."/>
            <person name="Lutzoni F."/>
            <person name="Magnuson J."/>
            <person name="Mondo S."/>
            <person name="Nolan M."/>
            <person name="Ohm R."/>
            <person name="Pangilinan J."/>
            <person name="Park H.-J."/>
            <person name="Ramirez L."/>
            <person name="Alfaro M."/>
            <person name="Sun H."/>
            <person name="Tritt A."/>
            <person name="Yoshinaga Y."/>
            <person name="Zwiers L.-H."/>
            <person name="Turgeon B."/>
            <person name="Goodwin S."/>
            <person name="Spatafora J."/>
            <person name="Crous P."/>
            <person name="Grigoriev I."/>
        </authorList>
    </citation>
    <scope>NUCLEOTIDE SEQUENCE</scope>
    <source>
        <strain evidence="1">CBS 675.92</strain>
    </source>
</reference>
<dbReference type="SUPFAM" id="SSF48264">
    <property type="entry name" value="Cytochrome P450"/>
    <property type="match status" value="1"/>
</dbReference>
<dbReference type="Proteomes" id="UP000800035">
    <property type="component" value="Unassembled WGS sequence"/>
</dbReference>
<evidence type="ECO:0000313" key="1">
    <source>
        <dbReference type="EMBL" id="KAF1953553.1"/>
    </source>
</evidence>
<evidence type="ECO:0008006" key="3">
    <source>
        <dbReference type="Google" id="ProtNLM"/>
    </source>
</evidence>
<name>A0A6A5TL14_9PLEO</name>
<dbReference type="EMBL" id="ML977003">
    <property type="protein sequence ID" value="KAF1953553.1"/>
    <property type="molecule type" value="Genomic_DNA"/>
</dbReference>
<dbReference type="GO" id="GO:0004497">
    <property type="term" value="F:monooxygenase activity"/>
    <property type="evidence" value="ECO:0007669"/>
    <property type="project" value="InterPro"/>
</dbReference>
<protein>
    <recommendedName>
        <fullName evidence="3">Cytochrome P450</fullName>
    </recommendedName>
</protein>